<evidence type="ECO:0000313" key="2">
    <source>
        <dbReference type="EMBL" id="VDO18717.1"/>
    </source>
</evidence>
<proteinExistence type="predicted"/>
<reference evidence="2 3" key="1">
    <citation type="submission" date="2018-11" db="EMBL/GenBank/DDBJ databases">
        <authorList>
            <consortium name="Pathogen Informatics"/>
        </authorList>
    </citation>
    <scope>NUCLEOTIDE SEQUENCE [LARGE SCALE GENOMIC DNA]</scope>
</reference>
<sequence length="111" mass="11942">MEDIDDPQLEIQVPCRPDSINDQTSRRFITVEQLLLKSLVCVHDSRRGGGGGGRGPEPSIHMRKGQADTCCFGSADCISCDGHPLSAPARRRQLQGAEDDSTTGNGSSARF</sequence>
<gene>
    <name evidence="2" type="ORF">HPBE_LOCUS335</name>
</gene>
<dbReference type="AlphaFoldDB" id="A0A3P7U879"/>
<keyword evidence="3" id="KW-1185">Reference proteome</keyword>
<dbReference type="WBParaSite" id="HPBE_0000033401-mRNA-1">
    <property type="protein sequence ID" value="HPBE_0000033401-mRNA-1"/>
    <property type="gene ID" value="HPBE_0000033401"/>
</dbReference>
<name>A0A3P7U879_HELPZ</name>
<dbReference type="EMBL" id="UZAH01000216">
    <property type="protein sequence ID" value="VDO18717.1"/>
    <property type="molecule type" value="Genomic_DNA"/>
</dbReference>
<evidence type="ECO:0000313" key="4">
    <source>
        <dbReference type="WBParaSite" id="HPBE_0000033401-mRNA-1"/>
    </source>
</evidence>
<protein>
    <submittedName>
        <fullName evidence="2 4">Uncharacterized protein</fullName>
    </submittedName>
</protein>
<evidence type="ECO:0000256" key="1">
    <source>
        <dbReference type="SAM" id="MobiDB-lite"/>
    </source>
</evidence>
<evidence type="ECO:0000313" key="3">
    <source>
        <dbReference type="Proteomes" id="UP000050761"/>
    </source>
</evidence>
<accession>A0A3P7U879</accession>
<dbReference type="Proteomes" id="UP000050761">
    <property type="component" value="Unassembled WGS sequence"/>
</dbReference>
<reference evidence="4" key="2">
    <citation type="submission" date="2019-09" db="UniProtKB">
        <authorList>
            <consortium name="WormBaseParasite"/>
        </authorList>
    </citation>
    <scope>IDENTIFICATION</scope>
</reference>
<organism evidence="2">
    <name type="scientific">Heligmosomoides polygyrus</name>
    <name type="common">Parasitic roundworm</name>
    <dbReference type="NCBI Taxonomy" id="6339"/>
    <lineage>
        <taxon>Eukaryota</taxon>
        <taxon>Metazoa</taxon>
        <taxon>Ecdysozoa</taxon>
        <taxon>Nematoda</taxon>
        <taxon>Chromadorea</taxon>
        <taxon>Rhabditida</taxon>
        <taxon>Rhabditina</taxon>
        <taxon>Rhabditomorpha</taxon>
        <taxon>Strongyloidea</taxon>
        <taxon>Heligmosomidae</taxon>
        <taxon>Heligmosomoides</taxon>
    </lineage>
</organism>
<feature type="compositionally biased region" description="Polar residues" evidence="1">
    <location>
        <begin position="102"/>
        <end position="111"/>
    </location>
</feature>
<feature type="region of interest" description="Disordered" evidence="1">
    <location>
        <begin position="89"/>
        <end position="111"/>
    </location>
</feature>